<dbReference type="RefSeq" id="XP_043003185.1">
    <property type="nucleotide sequence ID" value="XM_043159582.1"/>
</dbReference>
<dbReference type="EMBL" id="CM032190">
    <property type="protein sequence ID" value="KAG7086714.1"/>
    <property type="molecule type" value="Genomic_DNA"/>
</dbReference>
<dbReference type="InterPro" id="IPR038607">
    <property type="entry name" value="PhoD-like_sf"/>
</dbReference>
<dbReference type="InterPro" id="IPR052900">
    <property type="entry name" value="Phospholipid_Metab_Enz"/>
</dbReference>
<protein>
    <recommendedName>
        <fullName evidence="1">PhoD-like phosphatase metallophosphatase domain-containing protein</fullName>
    </recommendedName>
</protein>
<gene>
    <name evidence="2" type="ORF">E1B28_002650</name>
</gene>
<comment type="caution">
    <text evidence="2">The sequence shown here is derived from an EMBL/GenBank/DDBJ whole genome shotgun (WGS) entry which is preliminary data.</text>
</comment>
<feature type="domain" description="PhoD-like phosphatase metallophosphatase" evidence="1">
    <location>
        <begin position="296"/>
        <end position="530"/>
    </location>
</feature>
<dbReference type="CDD" id="cd07389">
    <property type="entry name" value="MPP_PhoD"/>
    <property type="match status" value="1"/>
</dbReference>
<proteinExistence type="predicted"/>
<evidence type="ECO:0000313" key="3">
    <source>
        <dbReference type="Proteomes" id="UP001049176"/>
    </source>
</evidence>
<evidence type="ECO:0000313" key="2">
    <source>
        <dbReference type="EMBL" id="KAG7086714.1"/>
    </source>
</evidence>
<dbReference type="GeneID" id="66071726"/>
<sequence length="647" mass="73613">MNAAYCFAAFFSSLFRITSYLFLRVIPARIGPIALPVLYLLTFTSALVPHRLVNQGKELKKENKNVSTNGVSVQEIAAAKLDNGRSPISEIVFSLPSSSPKIRWINFIINTLLALAATDLIIAPYVDKSVDVIFSRVGAIFPDGVKIVARYPNISQPVHVSWREFSSPSQADTDSKPWKRGPAFRLAEENDWTDTITVKGLWPSTRYEYILTDNETNALEYPSAPISFRTFPDPGLPGGQRLRFISSSCVTPNFPYVPMQWRTIKGFDLLADYLFPSSTRQNLEYGNSTSLAKPSTETDFMLFLGDFIYADVPTYTGKDIESYRRLYRRNYHSPSFRKVYEKLPILFTYDDHEIINNFDGNNNDSKPPFYNASSAFRTYNANSNYDSPIDDVYYYDFRYGDIAFFVMDTRRYRSEKSEDPLLRTMLGETQLSVLQDWLVRVNNTATFKFLVTSVPLTSLWTHDAQLDSWAAYPTEKQSLLTTLHSIPNVIVISGDRHEHAAVEFNGDGPYVVTEFSTSPLSMFYMPLIRTLQSASNETIKKEFMTVEEDSEGRPVNVPETRDIPRERVLNYVAEGNHKWTTFEVDTRSRDKPTLRVELVVDGKPTYQYELIGMPVQLQSSSTALGAFVSSGVKDLFNKLGMRPGRWF</sequence>
<organism evidence="2 3">
    <name type="scientific">Marasmius oreades</name>
    <name type="common">fairy-ring Marasmius</name>
    <dbReference type="NCBI Taxonomy" id="181124"/>
    <lineage>
        <taxon>Eukaryota</taxon>
        <taxon>Fungi</taxon>
        <taxon>Dikarya</taxon>
        <taxon>Basidiomycota</taxon>
        <taxon>Agaricomycotina</taxon>
        <taxon>Agaricomycetes</taxon>
        <taxon>Agaricomycetidae</taxon>
        <taxon>Agaricales</taxon>
        <taxon>Marasmiineae</taxon>
        <taxon>Marasmiaceae</taxon>
        <taxon>Marasmius</taxon>
    </lineage>
</organism>
<reference evidence="2" key="1">
    <citation type="journal article" date="2021" name="Genome Biol. Evol.">
        <title>The assembled and annotated genome of the fairy-ring fungus Marasmius oreades.</title>
        <authorList>
            <person name="Hiltunen M."/>
            <person name="Ament-Velasquez S.L."/>
            <person name="Johannesson H."/>
        </authorList>
    </citation>
    <scope>NUCLEOTIDE SEQUENCE</scope>
    <source>
        <strain evidence="2">03SP1</strain>
    </source>
</reference>
<dbReference type="InterPro" id="IPR029052">
    <property type="entry name" value="Metallo-depent_PP-like"/>
</dbReference>
<keyword evidence="3" id="KW-1185">Reference proteome</keyword>
<dbReference type="Proteomes" id="UP001049176">
    <property type="component" value="Chromosome 10"/>
</dbReference>
<dbReference type="SUPFAM" id="SSF56300">
    <property type="entry name" value="Metallo-dependent phosphatases"/>
    <property type="match status" value="1"/>
</dbReference>
<evidence type="ECO:0000259" key="1">
    <source>
        <dbReference type="Pfam" id="PF09423"/>
    </source>
</evidence>
<dbReference type="OrthoDB" id="2100241at2759"/>
<dbReference type="PANTHER" id="PTHR43606">
    <property type="entry name" value="PHOSPHATASE, PUTATIVE (AFU_ORTHOLOGUE AFUA_6G08710)-RELATED"/>
    <property type="match status" value="1"/>
</dbReference>
<dbReference type="Gene3D" id="3.60.21.70">
    <property type="entry name" value="PhoD-like phosphatase"/>
    <property type="match status" value="1"/>
</dbReference>
<accession>A0A9P7RN26</accession>
<name>A0A9P7RN26_9AGAR</name>
<dbReference type="KEGG" id="more:E1B28_002650"/>
<dbReference type="AlphaFoldDB" id="A0A9P7RN26"/>
<dbReference type="PANTHER" id="PTHR43606:SF2">
    <property type="entry name" value="ALKALINE PHOSPHATASE FAMILY PROTEIN (AFU_ORTHOLOGUE AFUA_5G03860)"/>
    <property type="match status" value="1"/>
</dbReference>
<dbReference type="InterPro" id="IPR018946">
    <property type="entry name" value="PhoD-like_MPP"/>
</dbReference>
<dbReference type="Pfam" id="PF09423">
    <property type="entry name" value="PhoD"/>
    <property type="match status" value="1"/>
</dbReference>